<dbReference type="GO" id="GO:0005634">
    <property type="term" value="C:nucleus"/>
    <property type="evidence" value="ECO:0007669"/>
    <property type="project" value="UniProtKB-SubCell"/>
</dbReference>
<dbReference type="CDD" id="cd12148">
    <property type="entry name" value="fungal_TF_MHR"/>
    <property type="match status" value="1"/>
</dbReference>
<dbReference type="GO" id="GO:0003677">
    <property type="term" value="F:DNA binding"/>
    <property type="evidence" value="ECO:0007669"/>
    <property type="project" value="InterPro"/>
</dbReference>
<keyword evidence="3" id="KW-0539">Nucleus</keyword>
<dbReference type="CDD" id="cd00067">
    <property type="entry name" value="GAL4"/>
    <property type="match status" value="1"/>
</dbReference>
<gene>
    <name evidence="6" type="ORF">EC973_003876</name>
</gene>
<reference evidence="6" key="1">
    <citation type="submission" date="2020-01" db="EMBL/GenBank/DDBJ databases">
        <title>Genome Sequencing of Three Apophysomyces-Like Fungal Strains Confirms a Novel Fungal Genus in the Mucoromycota with divergent Burkholderia-like Endosymbiotic Bacteria.</title>
        <authorList>
            <person name="Stajich J.E."/>
            <person name="Macias A.M."/>
            <person name="Carter-House D."/>
            <person name="Lovett B."/>
            <person name="Kasson L.R."/>
            <person name="Berry K."/>
            <person name="Grigoriev I."/>
            <person name="Chang Y."/>
            <person name="Spatafora J."/>
            <person name="Kasson M.T."/>
        </authorList>
    </citation>
    <scope>NUCLEOTIDE SEQUENCE</scope>
    <source>
        <strain evidence="6">NRRL A-21654</strain>
    </source>
</reference>
<dbReference type="Proteomes" id="UP000605846">
    <property type="component" value="Unassembled WGS sequence"/>
</dbReference>
<dbReference type="Pfam" id="PF04082">
    <property type="entry name" value="Fungal_trans"/>
    <property type="match status" value="1"/>
</dbReference>
<dbReference type="GO" id="GO:0006351">
    <property type="term" value="P:DNA-templated transcription"/>
    <property type="evidence" value="ECO:0007669"/>
    <property type="project" value="InterPro"/>
</dbReference>
<evidence type="ECO:0000256" key="4">
    <source>
        <dbReference type="SAM" id="MobiDB-lite"/>
    </source>
</evidence>
<sequence>MPPKRSLADVTDDMEPSPPGWRSSRASKKCNECRRRHVKCDEQRPKCGNCTKSNVECSYSHKDMRYDHISDRQKRDDMYTEIEDISQRVEGLLVTMQKEVAFDDVARLALDYGWEVRLLAGGEKRITTNIETTSQLAALVPKALNDVYGSRCASTTRGPALHTSSPVRLLRKRPTLDAYVTPAHADMYHYNVIYKAAPCPSMFTVIMSPITLSQFSAHAQLTTLHMSACDQDISACIHFPTGCFASHNSTIFTSPIPGNIHAIFQQALFSDCSISNVYLNVIKTARLLDDGNFSQAYVNLGVTISKAFNLELHRERAFESYGSFAEKEAVRRIFWAVWLLDTHMPLLRDGRSTIRLEDIEIQRPSSQDMQQQDEIDHAEFLKCLVDVRWCRIQLEDALSDVNWSDDRKLLATITQQMRFLRRFYDRVQDDNKKERLLGSPSVSIWKQRLLYTTILEHAMNWLILFNPLLPPLDQVPAGKFPDALAISICRQAANIMILVFEVWVGEPYDCQSRLYISHFVNAMEIHKYLLISPCIPIIQKWKAYASLLFMLELIRNSPWVGWPLAQNIFNDISTVVNNFKDVMENGWNPLDGSDLVEAFGKYFSNWKPSVDGYIDEGHSDLFARESSTMYAIMQFK</sequence>
<evidence type="ECO:0000313" key="7">
    <source>
        <dbReference type="Proteomes" id="UP000605846"/>
    </source>
</evidence>
<name>A0A8H7BFA2_9FUNG</name>
<evidence type="ECO:0000256" key="2">
    <source>
        <dbReference type="ARBA" id="ARBA00022723"/>
    </source>
</evidence>
<dbReference type="Pfam" id="PF00172">
    <property type="entry name" value="Zn_clus"/>
    <property type="match status" value="1"/>
</dbReference>
<dbReference type="AlphaFoldDB" id="A0A8H7BFA2"/>
<dbReference type="EMBL" id="JABAYA010000220">
    <property type="protein sequence ID" value="KAF7721994.1"/>
    <property type="molecule type" value="Genomic_DNA"/>
</dbReference>
<evidence type="ECO:0000256" key="3">
    <source>
        <dbReference type="ARBA" id="ARBA00023242"/>
    </source>
</evidence>
<feature type="domain" description="Zn(2)-C6 fungal-type" evidence="5">
    <location>
        <begin position="29"/>
        <end position="59"/>
    </location>
</feature>
<dbReference type="InterPro" id="IPR036864">
    <property type="entry name" value="Zn2-C6_fun-type_DNA-bd_sf"/>
</dbReference>
<feature type="region of interest" description="Disordered" evidence="4">
    <location>
        <begin position="1"/>
        <end position="27"/>
    </location>
</feature>
<dbReference type="GO" id="GO:0008270">
    <property type="term" value="F:zinc ion binding"/>
    <property type="evidence" value="ECO:0007669"/>
    <property type="project" value="InterPro"/>
</dbReference>
<organism evidence="6 7">
    <name type="scientific">Apophysomyces ossiformis</name>
    <dbReference type="NCBI Taxonomy" id="679940"/>
    <lineage>
        <taxon>Eukaryota</taxon>
        <taxon>Fungi</taxon>
        <taxon>Fungi incertae sedis</taxon>
        <taxon>Mucoromycota</taxon>
        <taxon>Mucoromycotina</taxon>
        <taxon>Mucoromycetes</taxon>
        <taxon>Mucorales</taxon>
        <taxon>Mucorineae</taxon>
        <taxon>Mucoraceae</taxon>
        <taxon>Apophysomyces</taxon>
    </lineage>
</organism>
<dbReference type="PROSITE" id="PS50048">
    <property type="entry name" value="ZN2_CY6_FUNGAL_2"/>
    <property type="match status" value="1"/>
</dbReference>
<dbReference type="GO" id="GO:0000981">
    <property type="term" value="F:DNA-binding transcription factor activity, RNA polymerase II-specific"/>
    <property type="evidence" value="ECO:0007669"/>
    <property type="project" value="InterPro"/>
</dbReference>
<evidence type="ECO:0000259" key="5">
    <source>
        <dbReference type="PROSITE" id="PS50048"/>
    </source>
</evidence>
<comment type="caution">
    <text evidence="6">The sequence shown here is derived from an EMBL/GenBank/DDBJ whole genome shotgun (WGS) entry which is preliminary data.</text>
</comment>
<evidence type="ECO:0000256" key="1">
    <source>
        <dbReference type="ARBA" id="ARBA00004123"/>
    </source>
</evidence>
<dbReference type="InterPro" id="IPR001138">
    <property type="entry name" value="Zn2Cys6_DnaBD"/>
</dbReference>
<evidence type="ECO:0000313" key="6">
    <source>
        <dbReference type="EMBL" id="KAF7721994.1"/>
    </source>
</evidence>
<protein>
    <recommendedName>
        <fullName evidence="5">Zn(2)-C6 fungal-type domain-containing protein</fullName>
    </recommendedName>
</protein>
<dbReference type="PANTHER" id="PTHR31001">
    <property type="entry name" value="UNCHARACTERIZED TRANSCRIPTIONAL REGULATORY PROTEIN"/>
    <property type="match status" value="1"/>
</dbReference>
<dbReference type="SUPFAM" id="SSF57701">
    <property type="entry name" value="Zn2/Cys6 DNA-binding domain"/>
    <property type="match status" value="1"/>
</dbReference>
<dbReference type="InterPro" id="IPR050613">
    <property type="entry name" value="Sec_Metabolite_Reg"/>
</dbReference>
<keyword evidence="2" id="KW-0479">Metal-binding</keyword>
<dbReference type="Gene3D" id="4.10.240.10">
    <property type="entry name" value="Zn(2)-C6 fungal-type DNA-binding domain"/>
    <property type="match status" value="1"/>
</dbReference>
<proteinExistence type="predicted"/>
<comment type="subcellular location">
    <subcellularLocation>
        <location evidence="1">Nucleus</location>
    </subcellularLocation>
</comment>
<dbReference type="OrthoDB" id="4937900at2759"/>
<dbReference type="InterPro" id="IPR007219">
    <property type="entry name" value="XnlR_reg_dom"/>
</dbReference>
<accession>A0A8H7BFA2</accession>
<dbReference type="SMART" id="SM00066">
    <property type="entry name" value="GAL4"/>
    <property type="match status" value="1"/>
</dbReference>
<keyword evidence="7" id="KW-1185">Reference proteome</keyword>